<accession>A0AAV2DXT4</accession>
<dbReference type="Proteomes" id="UP001497516">
    <property type="component" value="Chromosome 3"/>
</dbReference>
<proteinExistence type="predicted"/>
<sequence length="218" mass="25332">MFCLWERLKRLRHLLYDWSRAGTTNSFRNIKTLQSEIEMVKLVQPINWDEVRNLEMELNRQWEAEEAYWQQKSGVHWLKKGEKNTAYFYTVTRVRRKRNFVEGLRRENGEWVTDESEKANIATSFYQHLLTTKNQVDNMAERIADLPIARNVTPKMNASLTAEVLPSEVRKMVFAMGSKQVPGSDGFTGKFFKTFWDVVGPSGGGRGVFVLCDKSNTP</sequence>
<organism evidence="1 2">
    <name type="scientific">Linum trigynum</name>
    <dbReference type="NCBI Taxonomy" id="586398"/>
    <lineage>
        <taxon>Eukaryota</taxon>
        <taxon>Viridiplantae</taxon>
        <taxon>Streptophyta</taxon>
        <taxon>Embryophyta</taxon>
        <taxon>Tracheophyta</taxon>
        <taxon>Spermatophyta</taxon>
        <taxon>Magnoliopsida</taxon>
        <taxon>eudicotyledons</taxon>
        <taxon>Gunneridae</taxon>
        <taxon>Pentapetalae</taxon>
        <taxon>rosids</taxon>
        <taxon>fabids</taxon>
        <taxon>Malpighiales</taxon>
        <taxon>Linaceae</taxon>
        <taxon>Linum</taxon>
    </lineage>
</organism>
<dbReference type="AlphaFoldDB" id="A0AAV2DXT4"/>
<evidence type="ECO:0000313" key="1">
    <source>
        <dbReference type="EMBL" id="CAL1378466.1"/>
    </source>
</evidence>
<name>A0AAV2DXT4_9ROSI</name>
<gene>
    <name evidence="1" type="ORF">LTRI10_LOCUS20042</name>
</gene>
<keyword evidence="2" id="KW-1185">Reference proteome</keyword>
<reference evidence="1 2" key="1">
    <citation type="submission" date="2024-04" db="EMBL/GenBank/DDBJ databases">
        <authorList>
            <person name="Fracassetti M."/>
        </authorList>
    </citation>
    <scope>NUCLEOTIDE SEQUENCE [LARGE SCALE GENOMIC DNA]</scope>
</reference>
<dbReference type="EMBL" id="OZ034816">
    <property type="protein sequence ID" value="CAL1378466.1"/>
    <property type="molecule type" value="Genomic_DNA"/>
</dbReference>
<protein>
    <submittedName>
        <fullName evidence="1">Uncharacterized protein</fullName>
    </submittedName>
</protein>
<evidence type="ECO:0000313" key="2">
    <source>
        <dbReference type="Proteomes" id="UP001497516"/>
    </source>
</evidence>